<feature type="compositionally biased region" description="Low complexity" evidence="1">
    <location>
        <begin position="51"/>
        <end position="64"/>
    </location>
</feature>
<sequence>MPRIKLAHWVGDHKPGDEIEVSDVELTALKRDGRVAEVVEAPARKPVVVAEATAEAEPAQPEPAGETGRKRR</sequence>
<reference evidence="2" key="1">
    <citation type="submission" date="2024-07" db="EMBL/GenBank/DDBJ databases">
        <authorList>
            <person name="Yu S.T."/>
        </authorList>
    </citation>
    <scope>NUCLEOTIDE SEQUENCE</scope>
    <source>
        <strain evidence="2">R11</strain>
    </source>
</reference>
<dbReference type="RefSeq" id="WP_369274522.1">
    <property type="nucleotide sequence ID" value="NZ_CP163432.1"/>
</dbReference>
<gene>
    <name evidence="2" type="ORF">AB5J55_35395</name>
</gene>
<organism evidence="2">
    <name type="scientific">Streptomyces sp. R11</name>
    <dbReference type="NCBI Taxonomy" id="3238625"/>
    <lineage>
        <taxon>Bacteria</taxon>
        <taxon>Bacillati</taxon>
        <taxon>Actinomycetota</taxon>
        <taxon>Actinomycetes</taxon>
        <taxon>Kitasatosporales</taxon>
        <taxon>Streptomycetaceae</taxon>
        <taxon>Streptomyces</taxon>
    </lineage>
</organism>
<evidence type="ECO:0000256" key="1">
    <source>
        <dbReference type="SAM" id="MobiDB-lite"/>
    </source>
</evidence>
<dbReference type="EMBL" id="CP163432">
    <property type="protein sequence ID" value="XDQ14560.1"/>
    <property type="molecule type" value="Genomic_DNA"/>
</dbReference>
<evidence type="ECO:0000313" key="2">
    <source>
        <dbReference type="EMBL" id="XDQ14560.1"/>
    </source>
</evidence>
<protein>
    <submittedName>
        <fullName evidence="2">Uncharacterized protein</fullName>
    </submittedName>
</protein>
<feature type="region of interest" description="Disordered" evidence="1">
    <location>
        <begin position="51"/>
        <end position="72"/>
    </location>
</feature>
<accession>A0AB39N7V0</accession>
<name>A0AB39N7V0_9ACTN</name>
<proteinExistence type="predicted"/>
<dbReference type="AlphaFoldDB" id="A0AB39N7V0"/>